<evidence type="ECO:0000313" key="1">
    <source>
        <dbReference type="EMBL" id="OAD24135.1"/>
    </source>
</evidence>
<dbReference type="PATRIC" id="fig|1003181.4.peg.4"/>
<proteinExistence type="predicted"/>
<accession>A0A176S7W4</accession>
<keyword evidence="1" id="KW-0449">Lipoprotein</keyword>
<keyword evidence="2" id="KW-1185">Reference proteome</keyword>
<sequence>MLYQKFRPHSSSNPLSLRLRPRFRAVCQVLKSLFLFPRTGALLTAVLVNLTLLAGDVPFSTEYTYAPPLDEISGIAVSRKNTDVLWIHNDSGDQNRIYAINSQGNYLGAYYIDDVSSRDWEDIAVGPGPIDSEHYIYIGDIGDNQAEYDFKYIYRVREPYVDFNQSPLVSTISDVEVIKFQYPDGKRDAETLMVDPLTKDIYIVSKRESNVRVYRAPYPQATNSTITLEHVATLNLDGQTVGGDISPSGLGILLKTYSSIYYWCRMSGQKLWQTFKNKPVTVPYTIEPQGEAVGWMSNGLGYYTISEEPDGNPAHLYFYPIMILK</sequence>
<reference evidence="1 2" key="1">
    <citation type="submission" date="2016-05" db="EMBL/GenBank/DDBJ databases">
        <title>Single-cell genome of chain-forming Candidatus Thiomargarita nelsonii and comparison to other large sulfur-oxidizing bacteria.</title>
        <authorList>
            <person name="Winkel M."/>
            <person name="Salman V."/>
            <person name="Woyke T."/>
            <person name="Schulz-Vogt H."/>
            <person name="Richter M."/>
            <person name="Flood B."/>
            <person name="Bailey J."/>
            <person name="Amann R."/>
            <person name="Mussmann M."/>
        </authorList>
    </citation>
    <scope>NUCLEOTIDE SEQUENCE [LARGE SCALE GENOMIC DNA]</scope>
    <source>
        <strain evidence="1 2">THI036</strain>
    </source>
</reference>
<gene>
    <name evidence="1" type="ORF">THIOM_000003</name>
</gene>
<comment type="caution">
    <text evidence="1">The sequence shown here is derived from an EMBL/GenBank/DDBJ whole genome shotgun (WGS) entry which is preliminary data.</text>
</comment>
<evidence type="ECO:0000313" key="2">
    <source>
        <dbReference type="Proteomes" id="UP000076962"/>
    </source>
</evidence>
<organism evidence="1 2">
    <name type="scientific">Candidatus Thiomargarita nelsonii</name>
    <dbReference type="NCBI Taxonomy" id="1003181"/>
    <lineage>
        <taxon>Bacteria</taxon>
        <taxon>Pseudomonadati</taxon>
        <taxon>Pseudomonadota</taxon>
        <taxon>Gammaproteobacteria</taxon>
        <taxon>Thiotrichales</taxon>
        <taxon>Thiotrichaceae</taxon>
        <taxon>Thiomargarita</taxon>
    </lineage>
</organism>
<protein>
    <submittedName>
        <fullName evidence="1">Lipoprotein</fullName>
    </submittedName>
</protein>
<dbReference type="SUPFAM" id="SSF50956">
    <property type="entry name" value="Thermostable phytase (3-phytase)"/>
    <property type="match status" value="1"/>
</dbReference>
<dbReference type="AlphaFoldDB" id="A0A176S7W4"/>
<dbReference type="Proteomes" id="UP000076962">
    <property type="component" value="Unassembled WGS sequence"/>
</dbReference>
<name>A0A176S7W4_9GAMM</name>
<dbReference type="EMBL" id="LUTY01000001">
    <property type="protein sequence ID" value="OAD24135.1"/>
    <property type="molecule type" value="Genomic_DNA"/>
</dbReference>